<feature type="region of interest" description="Disordered" evidence="1">
    <location>
        <begin position="83"/>
        <end position="280"/>
    </location>
</feature>
<comment type="caution">
    <text evidence="2">The sequence shown here is derived from an EMBL/GenBank/DDBJ whole genome shotgun (WGS) entry which is preliminary data.</text>
</comment>
<gene>
    <name evidence="2" type="ORF">MYCIT1_LOCUS3670</name>
</gene>
<dbReference type="AlphaFoldDB" id="A0AAD2JVG8"/>
<evidence type="ECO:0000313" key="3">
    <source>
        <dbReference type="Proteomes" id="UP001295794"/>
    </source>
</evidence>
<accession>A0AAD2JVG8</accession>
<proteinExistence type="predicted"/>
<reference evidence="2" key="1">
    <citation type="submission" date="2023-11" db="EMBL/GenBank/DDBJ databases">
        <authorList>
            <person name="De Vega J J."/>
            <person name="De Vega J J."/>
        </authorList>
    </citation>
    <scope>NUCLEOTIDE SEQUENCE</scope>
</reference>
<dbReference type="Proteomes" id="UP001295794">
    <property type="component" value="Unassembled WGS sequence"/>
</dbReference>
<feature type="compositionally biased region" description="Basic and acidic residues" evidence="1">
    <location>
        <begin position="179"/>
        <end position="245"/>
    </location>
</feature>
<organism evidence="2 3">
    <name type="scientific">Mycena citricolor</name>
    <dbReference type="NCBI Taxonomy" id="2018698"/>
    <lineage>
        <taxon>Eukaryota</taxon>
        <taxon>Fungi</taxon>
        <taxon>Dikarya</taxon>
        <taxon>Basidiomycota</taxon>
        <taxon>Agaricomycotina</taxon>
        <taxon>Agaricomycetes</taxon>
        <taxon>Agaricomycetidae</taxon>
        <taxon>Agaricales</taxon>
        <taxon>Marasmiineae</taxon>
        <taxon>Mycenaceae</taxon>
        <taxon>Mycena</taxon>
    </lineage>
</organism>
<evidence type="ECO:0000313" key="2">
    <source>
        <dbReference type="EMBL" id="CAK5263920.1"/>
    </source>
</evidence>
<protein>
    <submittedName>
        <fullName evidence="2">Uncharacterized protein</fullName>
    </submittedName>
</protein>
<feature type="compositionally biased region" description="Polar residues" evidence="1">
    <location>
        <begin position="133"/>
        <end position="152"/>
    </location>
</feature>
<name>A0AAD2JVG8_9AGAR</name>
<evidence type="ECO:0000256" key="1">
    <source>
        <dbReference type="SAM" id="MobiDB-lite"/>
    </source>
</evidence>
<dbReference type="EMBL" id="CAVNYO010000045">
    <property type="protein sequence ID" value="CAK5263920.1"/>
    <property type="molecule type" value="Genomic_DNA"/>
</dbReference>
<keyword evidence="3" id="KW-1185">Reference proteome</keyword>
<sequence length="280" mass="31288">MPVVPHGTPASLILPDLALLSSAQLDTEYRRIQQSIQNAVSERDRQLIRQGFILGIKRMRDVLPVQPPVRPSRVARMQDLAPRDPASVGHQPHRPANAGVSSAEAAVGHSKSQVPLLPPVWAGLPMSPPPKQANANGNAPGSRATAQVYQQQHPHRPLPELPQSHPRHHYENFTHAAHRREECASRRSRDSEGKRERGGGERDRERDRDRARGTKENARAREKERDRERSRSREKGRGQERDKPTPLHGSSPGSLVGYCRSSDRTQRLQKGLGRPADPPY</sequence>